<protein>
    <submittedName>
        <fullName evidence="6">Fused response regulator/thioredoxin-disulfide reductase</fullName>
    </submittedName>
</protein>
<gene>
    <name evidence="6" type="primary">trxB_1</name>
    <name evidence="6" type="ORF">Ari01nite_05980</name>
</gene>
<evidence type="ECO:0000259" key="5">
    <source>
        <dbReference type="PROSITE" id="PS50110"/>
    </source>
</evidence>
<dbReference type="PANTHER" id="PTHR48105">
    <property type="entry name" value="THIOREDOXIN REDUCTASE 1-RELATED-RELATED"/>
    <property type="match status" value="1"/>
</dbReference>
<keyword evidence="2" id="KW-0560">Oxidoreductase</keyword>
<evidence type="ECO:0000256" key="2">
    <source>
        <dbReference type="ARBA" id="ARBA00023002"/>
    </source>
</evidence>
<dbReference type="GO" id="GO:0004791">
    <property type="term" value="F:thioredoxin-disulfide reductase (NADPH) activity"/>
    <property type="evidence" value="ECO:0007669"/>
    <property type="project" value="UniProtKB-EC"/>
</dbReference>
<dbReference type="InterPro" id="IPR023753">
    <property type="entry name" value="FAD/NAD-binding_dom"/>
</dbReference>
<comment type="caution">
    <text evidence="6">The sequence shown here is derived from an EMBL/GenBank/DDBJ whole genome shotgun (WGS) entry which is preliminary data.</text>
</comment>
<dbReference type="InterPro" id="IPR011006">
    <property type="entry name" value="CheY-like_superfamily"/>
</dbReference>
<dbReference type="SMART" id="SM00448">
    <property type="entry name" value="REC"/>
    <property type="match status" value="1"/>
</dbReference>
<evidence type="ECO:0000256" key="1">
    <source>
        <dbReference type="ARBA" id="ARBA00022630"/>
    </source>
</evidence>
<evidence type="ECO:0000256" key="4">
    <source>
        <dbReference type="PROSITE-ProRule" id="PRU00169"/>
    </source>
</evidence>
<organism evidence="6 7">
    <name type="scientific">Paractinoplanes rishiriensis</name>
    <dbReference type="NCBI Taxonomy" id="1050105"/>
    <lineage>
        <taxon>Bacteria</taxon>
        <taxon>Bacillati</taxon>
        <taxon>Actinomycetota</taxon>
        <taxon>Actinomycetes</taxon>
        <taxon>Micromonosporales</taxon>
        <taxon>Micromonosporaceae</taxon>
        <taxon>Paractinoplanes</taxon>
    </lineage>
</organism>
<dbReference type="RefSeq" id="WP_203778974.1">
    <property type="nucleotide sequence ID" value="NZ_BOMV01000005.1"/>
</dbReference>
<evidence type="ECO:0000313" key="7">
    <source>
        <dbReference type="Proteomes" id="UP000636960"/>
    </source>
</evidence>
<dbReference type="PRINTS" id="PR00368">
    <property type="entry name" value="FADPNR"/>
</dbReference>
<dbReference type="Proteomes" id="UP000636960">
    <property type="component" value="Unassembled WGS sequence"/>
</dbReference>
<dbReference type="Pfam" id="PF07992">
    <property type="entry name" value="Pyr_redox_2"/>
    <property type="match status" value="1"/>
</dbReference>
<keyword evidence="4" id="KW-0597">Phosphoprotein</keyword>
<dbReference type="InterPro" id="IPR036188">
    <property type="entry name" value="FAD/NAD-bd_sf"/>
</dbReference>
<sequence length="552" mass="58978">MGNPAILTVDDDPSVSRAIARDLRRRYGEHYRILRASSAAEALEALRELKLRGGRMAVMLADYRMPQMNGIEFLEQAMDLFPNARRALLTAYADTDAAIQAINLVDVDHYLLKPWDPPEEKLYPVLDALLDAWQATGDREVEDIRVVGHRWSEPSYQLRDFLARNLVPYRWLAADEPEGRRLLDAAGVGPESIPLVVTADGRALPQPSTTEVAEAAGLSTAPGRDFYDLIIVGGGPAGLGAAVYGASEGLKTLLVERRAVGGQAGQSSRIENYLGFPDGISGAQLTDRARRQAGKFSAEVLTTREVTGLRLDGSARTLTFADGGAVSAHSIVLATGVAYRPLAADGVAALTGSGVYYGSAATEGPACAGSDVYIVGGANSAGQAALFFSRYARRVSLLVRGDSLESSMSYYLIQQLGRTPNIEVRTGCEVIGAHGNGHLEAITICENKGASEATVECGALFIFIGAEPRTDWLGETVARDERGFVYTGPDLLAGGARPKGWDRDRDPFYLECSVPGIFAAGDVRANSVKRVASAVGEGAMAVTLVHRYLEAQ</sequence>
<dbReference type="SUPFAM" id="SSF52172">
    <property type="entry name" value="CheY-like"/>
    <property type="match status" value="1"/>
</dbReference>
<evidence type="ECO:0000256" key="3">
    <source>
        <dbReference type="ARBA" id="ARBA00048132"/>
    </source>
</evidence>
<dbReference type="PRINTS" id="PR00469">
    <property type="entry name" value="PNDRDTASEII"/>
</dbReference>
<feature type="domain" description="Response regulatory" evidence="5">
    <location>
        <begin position="5"/>
        <end position="128"/>
    </location>
</feature>
<dbReference type="SUPFAM" id="SSF51905">
    <property type="entry name" value="FAD/NAD(P)-binding domain"/>
    <property type="match status" value="1"/>
</dbReference>
<dbReference type="Gene3D" id="3.40.50.2300">
    <property type="match status" value="1"/>
</dbReference>
<name>A0A919JQY4_9ACTN</name>
<feature type="modified residue" description="4-aspartylphosphate" evidence="4">
    <location>
        <position position="62"/>
    </location>
</feature>
<reference evidence="6" key="1">
    <citation type="submission" date="2021-01" db="EMBL/GenBank/DDBJ databases">
        <title>Whole genome shotgun sequence of Actinoplanes rishiriensis NBRC 108556.</title>
        <authorList>
            <person name="Komaki H."/>
            <person name="Tamura T."/>
        </authorList>
    </citation>
    <scope>NUCLEOTIDE SEQUENCE</scope>
    <source>
        <strain evidence="6">NBRC 108556</strain>
    </source>
</reference>
<dbReference type="InterPro" id="IPR050097">
    <property type="entry name" value="Ferredoxin-NADP_redctase_2"/>
</dbReference>
<dbReference type="Pfam" id="PF00072">
    <property type="entry name" value="Response_reg"/>
    <property type="match status" value="1"/>
</dbReference>
<dbReference type="PROSITE" id="PS50110">
    <property type="entry name" value="RESPONSE_REGULATORY"/>
    <property type="match status" value="1"/>
</dbReference>
<evidence type="ECO:0000313" key="6">
    <source>
        <dbReference type="EMBL" id="GIE93133.1"/>
    </source>
</evidence>
<comment type="catalytic activity">
    <reaction evidence="3">
        <text>[thioredoxin]-dithiol + NADP(+) = [thioredoxin]-disulfide + NADPH + H(+)</text>
        <dbReference type="Rhea" id="RHEA:20345"/>
        <dbReference type="Rhea" id="RHEA-COMP:10698"/>
        <dbReference type="Rhea" id="RHEA-COMP:10700"/>
        <dbReference type="ChEBI" id="CHEBI:15378"/>
        <dbReference type="ChEBI" id="CHEBI:29950"/>
        <dbReference type="ChEBI" id="CHEBI:50058"/>
        <dbReference type="ChEBI" id="CHEBI:57783"/>
        <dbReference type="ChEBI" id="CHEBI:58349"/>
        <dbReference type="EC" id="1.8.1.9"/>
    </reaction>
</comment>
<keyword evidence="1" id="KW-0285">Flavoprotein</keyword>
<accession>A0A919JQY4</accession>
<proteinExistence type="predicted"/>
<dbReference type="InterPro" id="IPR001789">
    <property type="entry name" value="Sig_transdc_resp-reg_receiver"/>
</dbReference>
<dbReference type="Gene3D" id="3.50.50.60">
    <property type="entry name" value="FAD/NAD(P)-binding domain"/>
    <property type="match status" value="2"/>
</dbReference>
<keyword evidence="7" id="KW-1185">Reference proteome</keyword>
<dbReference type="EMBL" id="BOMV01000005">
    <property type="protein sequence ID" value="GIE93133.1"/>
    <property type="molecule type" value="Genomic_DNA"/>
</dbReference>
<dbReference type="AlphaFoldDB" id="A0A919JQY4"/>
<dbReference type="GO" id="GO:0000160">
    <property type="term" value="P:phosphorelay signal transduction system"/>
    <property type="evidence" value="ECO:0007669"/>
    <property type="project" value="InterPro"/>
</dbReference>